<dbReference type="EMBL" id="BTGU01000045">
    <property type="protein sequence ID" value="GMN53285.1"/>
    <property type="molecule type" value="Genomic_DNA"/>
</dbReference>
<dbReference type="InterPro" id="IPR036397">
    <property type="entry name" value="RNaseH_sf"/>
</dbReference>
<evidence type="ECO:0000313" key="3">
    <source>
        <dbReference type="Proteomes" id="UP001187192"/>
    </source>
</evidence>
<dbReference type="InterPro" id="IPR012337">
    <property type="entry name" value="RNaseH-like_sf"/>
</dbReference>
<dbReference type="InterPro" id="IPR002156">
    <property type="entry name" value="RNaseH_domain"/>
</dbReference>
<sequence>MNNSLVDLLILKTFKLYNTVSKTPRIIEIEWKKPNTRWIKVNTNGAVNGSPGIAGYGGIFQTYRGFCKGCFAKPLGVLYAFEAELYGVITAVEYAIRFQWTH</sequence>
<feature type="domain" description="RNase H type-1" evidence="1">
    <location>
        <begin position="42"/>
        <end position="101"/>
    </location>
</feature>
<dbReference type="PANTHER" id="PTHR47074">
    <property type="entry name" value="BNAC02G40300D PROTEIN"/>
    <property type="match status" value="1"/>
</dbReference>
<dbReference type="InterPro" id="IPR052929">
    <property type="entry name" value="RNase_H-like_EbsB-rel"/>
</dbReference>
<dbReference type="PANTHER" id="PTHR47074:SF75">
    <property type="entry name" value="RNASE H TYPE-1 DOMAIN-CONTAINING PROTEIN"/>
    <property type="match status" value="1"/>
</dbReference>
<accession>A0AA88AJ72</accession>
<gene>
    <name evidence="2" type="ORF">TIFTF001_022429</name>
</gene>
<evidence type="ECO:0000259" key="1">
    <source>
        <dbReference type="Pfam" id="PF13456"/>
    </source>
</evidence>
<protein>
    <recommendedName>
        <fullName evidence="1">RNase H type-1 domain-containing protein</fullName>
    </recommendedName>
</protein>
<evidence type="ECO:0000313" key="2">
    <source>
        <dbReference type="EMBL" id="GMN53285.1"/>
    </source>
</evidence>
<keyword evidence="3" id="KW-1185">Reference proteome</keyword>
<dbReference type="Proteomes" id="UP001187192">
    <property type="component" value="Unassembled WGS sequence"/>
</dbReference>
<comment type="caution">
    <text evidence="2">The sequence shown here is derived from an EMBL/GenBank/DDBJ whole genome shotgun (WGS) entry which is preliminary data.</text>
</comment>
<name>A0AA88AJ72_FICCA</name>
<dbReference type="AlphaFoldDB" id="A0AA88AJ72"/>
<proteinExistence type="predicted"/>
<dbReference type="GO" id="GO:0004523">
    <property type="term" value="F:RNA-DNA hybrid ribonuclease activity"/>
    <property type="evidence" value="ECO:0007669"/>
    <property type="project" value="InterPro"/>
</dbReference>
<dbReference type="GO" id="GO:0003676">
    <property type="term" value="F:nucleic acid binding"/>
    <property type="evidence" value="ECO:0007669"/>
    <property type="project" value="InterPro"/>
</dbReference>
<reference evidence="2" key="1">
    <citation type="submission" date="2023-07" db="EMBL/GenBank/DDBJ databases">
        <title>draft genome sequence of fig (Ficus carica).</title>
        <authorList>
            <person name="Takahashi T."/>
            <person name="Nishimura K."/>
        </authorList>
    </citation>
    <scope>NUCLEOTIDE SEQUENCE</scope>
</reference>
<dbReference type="Pfam" id="PF13456">
    <property type="entry name" value="RVT_3"/>
    <property type="match status" value="1"/>
</dbReference>
<dbReference type="Gene3D" id="3.30.420.10">
    <property type="entry name" value="Ribonuclease H-like superfamily/Ribonuclease H"/>
    <property type="match status" value="1"/>
</dbReference>
<organism evidence="2 3">
    <name type="scientific">Ficus carica</name>
    <name type="common">Common fig</name>
    <dbReference type="NCBI Taxonomy" id="3494"/>
    <lineage>
        <taxon>Eukaryota</taxon>
        <taxon>Viridiplantae</taxon>
        <taxon>Streptophyta</taxon>
        <taxon>Embryophyta</taxon>
        <taxon>Tracheophyta</taxon>
        <taxon>Spermatophyta</taxon>
        <taxon>Magnoliopsida</taxon>
        <taxon>eudicotyledons</taxon>
        <taxon>Gunneridae</taxon>
        <taxon>Pentapetalae</taxon>
        <taxon>rosids</taxon>
        <taxon>fabids</taxon>
        <taxon>Rosales</taxon>
        <taxon>Moraceae</taxon>
        <taxon>Ficeae</taxon>
        <taxon>Ficus</taxon>
    </lineage>
</organism>
<dbReference type="SUPFAM" id="SSF53098">
    <property type="entry name" value="Ribonuclease H-like"/>
    <property type="match status" value="1"/>
</dbReference>